<dbReference type="EMBL" id="UINC01003712">
    <property type="protein sequence ID" value="SVA08642.1"/>
    <property type="molecule type" value="Genomic_DNA"/>
</dbReference>
<organism evidence="2">
    <name type="scientific">marine metagenome</name>
    <dbReference type="NCBI Taxonomy" id="408172"/>
    <lineage>
        <taxon>unclassified sequences</taxon>
        <taxon>metagenomes</taxon>
        <taxon>ecological metagenomes</taxon>
    </lineage>
</organism>
<accession>A0A381SXA9</accession>
<proteinExistence type="predicted"/>
<feature type="region of interest" description="Disordered" evidence="1">
    <location>
        <begin position="25"/>
        <end position="44"/>
    </location>
</feature>
<gene>
    <name evidence="2" type="ORF">METZ01_LOCUS61496</name>
</gene>
<feature type="compositionally biased region" description="Polar residues" evidence="1">
    <location>
        <begin position="25"/>
        <end position="38"/>
    </location>
</feature>
<dbReference type="AlphaFoldDB" id="A0A381SXA9"/>
<sequence length="44" mass="4894">MFTGIAEIHHRGQNKNRMMETTALSSLQTDSQSDNFTRVNAGVV</sequence>
<name>A0A381SXA9_9ZZZZ</name>
<reference evidence="2" key="1">
    <citation type="submission" date="2018-05" db="EMBL/GenBank/DDBJ databases">
        <authorList>
            <person name="Lanie J.A."/>
            <person name="Ng W.-L."/>
            <person name="Kazmierczak K.M."/>
            <person name="Andrzejewski T.M."/>
            <person name="Davidsen T.M."/>
            <person name="Wayne K.J."/>
            <person name="Tettelin H."/>
            <person name="Glass J.I."/>
            <person name="Rusch D."/>
            <person name="Podicherti R."/>
            <person name="Tsui H.-C.T."/>
            <person name="Winkler M.E."/>
        </authorList>
    </citation>
    <scope>NUCLEOTIDE SEQUENCE</scope>
</reference>
<protein>
    <submittedName>
        <fullName evidence="2">Uncharacterized protein</fullName>
    </submittedName>
</protein>
<evidence type="ECO:0000256" key="1">
    <source>
        <dbReference type="SAM" id="MobiDB-lite"/>
    </source>
</evidence>
<evidence type="ECO:0000313" key="2">
    <source>
        <dbReference type="EMBL" id="SVA08642.1"/>
    </source>
</evidence>